<dbReference type="Proteomes" id="UP000235965">
    <property type="component" value="Unassembled WGS sequence"/>
</dbReference>
<dbReference type="AlphaFoldDB" id="A0A2J7QP14"/>
<dbReference type="EMBL" id="NEVH01012098">
    <property type="protein sequence ID" value="PNF30324.1"/>
    <property type="molecule type" value="Genomic_DNA"/>
</dbReference>
<evidence type="ECO:0000313" key="3">
    <source>
        <dbReference type="Proteomes" id="UP000235965"/>
    </source>
</evidence>
<accession>A0A2J7QP14</accession>
<organism evidence="2 3">
    <name type="scientific">Cryptotermes secundus</name>
    <dbReference type="NCBI Taxonomy" id="105785"/>
    <lineage>
        <taxon>Eukaryota</taxon>
        <taxon>Metazoa</taxon>
        <taxon>Ecdysozoa</taxon>
        <taxon>Arthropoda</taxon>
        <taxon>Hexapoda</taxon>
        <taxon>Insecta</taxon>
        <taxon>Pterygota</taxon>
        <taxon>Neoptera</taxon>
        <taxon>Polyneoptera</taxon>
        <taxon>Dictyoptera</taxon>
        <taxon>Blattodea</taxon>
        <taxon>Blattoidea</taxon>
        <taxon>Termitoidae</taxon>
        <taxon>Kalotermitidae</taxon>
        <taxon>Cryptotermitinae</taxon>
        <taxon>Cryptotermes</taxon>
    </lineage>
</organism>
<name>A0A2J7QP14_9NEOP</name>
<dbReference type="EMBL" id="NEVH01012098">
    <property type="protein sequence ID" value="PNF30323.1"/>
    <property type="molecule type" value="Genomic_DNA"/>
</dbReference>
<dbReference type="EMBL" id="NEVH01012098">
    <property type="protein sequence ID" value="PNF30325.1"/>
    <property type="molecule type" value="Genomic_DNA"/>
</dbReference>
<dbReference type="InParanoid" id="A0A2J7QP14"/>
<dbReference type="OrthoDB" id="10478728at2759"/>
<sequence>MRDNFNTYQSLLVTATAVRQADENFQDHILKADTAPSFEFTAVGSERTPSVHSKKRLPLKMVISEMASRDRDTVKTESELEHKTVSPHKDDKPLHTFLAKKRDPSRCFPEKSFVDLGEDAFSQSDHALFSRISEDNNKESASLQCQSTILEGSQSEKGDESCSKHADTKKVFPHEYYSTPCAKSRFKSLYGNEVLDNIVTPNELPYLKKYKDRTAISDYQSPSSAVLGNSEDTSDNINQKPYSLLHSLSNAASPVRLKCVHESINEDNSLASPSSSSSSTYSSINVCSGWSTEYEHDEPQILHEQINYKCNPDSDYTSENSFLHPLVKFKSKHWKEQNAETNLLYTAKTRNMSDWKPECEHTVSDLKCINSNNNQRYSVQKMSSIYAESYSDTLHDEAASSADLTSWHRLKYTRRTQTITISTKPSGCPQSALKEQMLSVVQPVISDIQCSPSDVNSLFKNKECNIMPYLSSPEEESDEHPMLEGVHVYRYINQA</sequence>
<protein>
    <submittedName>
        <fullName evidence="2">Uncharacterized protein</fullName>
    </submittedName>
</protein>
<dbReference type="EMBL" id="NEVH01012098">
    <property type="protein sequence ID" value="PNF30322.1"/>
    <property type="molecule type" value="Genomic_DNA"/>
</dbReference>
<evidence type="ECO:0000313" key="2">
    <source>
        <dbReference type="EMBL" id="PNF30322.1"/>
    </source>
</evidence>
<gene>
    <name evidence="2" type="ORF">B7P43_G15025</name>
</gene>
<keyword evidence="3" id="KW-1185">Reference proteome</keyword>
<evidence type="ECO:0000256" key="1">
    <source>
        <dbReference type="SAM" id="MobiDB-lite"/>
    </source>
</evidence>
<comment type="caution">
    <text evidence="2">The sequence shown here is derived from an EMBL/GenBank/DDBJ whole genome shotgun (WGS) entry which is preliminary data.</text>
</comment>
<reference evidence="2 3" key="1">
    <citation type="submission" date="2017-12" db="EMBL/GenBank/DDBJ databases">
        <title>Hemimetabolous genomes reveal molecular basis of termite eusociality.</title>
        <authorList>
            <person name="Harrison M.C."/>
            <person name="Jongepier E."/>
            <person name="Robertson H.M."/>
            <person name="Arning N."/>
            <person name="Bitard-Feildel T."/>
            <person name="Chao H."/>
            <person name="Childers C.P."/>
            <person name="Dinh H."/>
            <person name="Doddapaneni H."/>
            <person name="Dugan S."/>
            <person name="Gowin J."/>
            <person name="Greiner C."/>
            <person name="Han Y."/>
            <person name="Hu H."/>
            <person name="Hughes D.S.T."/>
            <person name="Huylmans A.-K."/>
            <person name="Kemena C."/>
            <person name="Kremer L.P.M."/>
            <person name="Lee S.L."/>
            <person name="Lopez-Ezquerra A."/>
            <person name="Mallet L."/>
            <person name="Monroy-Kuhn J.M."/>
            <person name="Moser A."/>
            <person name="Murali S.C."/>
            <person name="Muzny D.M."/>
            <person name="Otani S."/>
            <person name="Piulachs M.-D."/>
            <person name="Poelchau M."/>
            <person name="Qu J."/>
            <person name="Schaub F."/>
            <person name="Wada-Katsumata A."/>
            <person name="Worley K.C."/>
            <person name="Xie Q."/>
            <person name="Ylla G."/>
            <person name="Poulsen M."/>
            <person name="Gibbs R.A."/>
            <person name="Schal C."/>
            <person name="Richards S."/>
            <person name="Belles X."/>
            <person name="Korb J."/>
            <person name="Bornberg-Bauer E."/>
        </authorList>
    </citation>
    <scope>NUCLEOTIDE SEQUENCE [LARGE SCALE GENOMIC DNA]</scope>
    <source>
        <tissue evidence="2">Whole body</tissue>
    </source>
</reference>
<feature type="region of interest" description="Disordered" evidence="1">
    <location>
        <begin position="68"/>
        <end position="92"/>
    </location>
</feature>
<proteinExistence type="predicted"/>